<dbReference type="Gene3D" id="2.120.10.30">
    <property type="entry name" value="TolB, C-terminal domain"/>
    <property type="match status" value="1"/>
</dbReference>
<proteinExistence type="inferred from homology"/>
<dbReference type="EMBL" id="MBTF01000003">
    <property type="protein sequence ID" value="OOQ61113.1"/>
    <property type="molecule type" value="Genomic_DNA"/>
</dbReference>
<dbReference type="PANTHER" id="PTHR36842:SF1">
    <property type="entry name" value="PROTEIN TOLB"/>
    <property type="match status" value="1"/>
</dbReference>
<reference evidence="3 4" key="1">
    <citation type="submission" date="2016-07" db="EMBL/GenBank/DDBJ databases">
        <title>Genomic analysis of zinc-resistant bacterium Mucilaginibacter pedocola TBZ30.</title>
        <authorList>
            <person name="Huang J."/>
            <person name="Tang J."/>
        </authorList>
    </citation>
    <scope>NUCLEOTIDE SEQUENCE [LARGE SCALE GENOMIC DNA]</scope>
    <source>
        <strain evidence="3 4">TBZ30</strain>
    </source>
</reference>
<comment type="similarity">
    <text evidence="1">Belongs to the TolB family.</text>
</comment>
<dbReference type="SUPFAM" id="SSF82171">
    <property type="entry name" value="DPP6 N-terminal domain-like"/>
    <property type="match status" value="1"/>
</dbReference>
<dbReference type="InterPro" id="IPR011659">
    <property type="entry name" value="WD40"/>
</dbReference>
<keyword evidence="4" id="KW-1185">Reference proteome</keyword>
<dbReference type="AlphaFoldDB" id="A0A1S9PJI4"/>
<dbReference type="Gene3D" id="2.60.120.200">
    <property type="match status" value="1"/>
</dbReference>
<dbReference type="Proteomes" id="UP000189739">
    <property type="component" value="Unassembled WGS sequence"/>
</dbReference>
<evidence type="ECO:0000256" key="2">
    <source>
        <dbReference type="SAM" id="SignalP"/>
    </source>
</evidence>
<comment type="caution">
    <text evidence="3">The sequence shown here is derived from an EMBL/GenBank/DDBJ whole genome shotgun (WGS) entry which is preliminary data.</text>
</comment>
<dbReference type="InterPro" id="IPR011042">
    <property type="entry name" value="6-blade_b-propeller_TolB-like"/>
</dbReference>
<feature type="chain" id="PRO_5012616925" evidence="2">
    <location>
        <begin position="26"/>
        <end position="513"/>
    </location>
</feature>
<sequence length="513" mass="56574">MHKIFTTRFFAVAFALCLFATKSFAQQTPIGIFDQHSDVGSVKKKGDVKYDAKLQQYTISGAGTNIWANTDEFQFVWKKVKGDFILRTNAAFIGKGIELHRKFGWMVRQSLDGNSAHVNAVVHGDGLTSLQYRKTSGAVTEEQKSAQTFADVVQLERRGKTFTMSVAKNGEMFGPEEKLELDLGDEVYVGLFVCSHNADVMEQAVFNNVRIVSPAPADLVPYKRYLGSAIELLDMTSHNSRVVYQSPKSLQAPNWTVDGKSLIYNSDGTLYKFNIATSTPKALNTGAAKNNNNDHVISFDGKMLVISSGDGGPSIGYTVPLDGGEAKAVTKKGVGASYMHGWSPDGKYLVFCGERGGEYDVYRIPAEGGPEERFTDTKGLDDGPEYTPDGKYIYFNSVRSGLMQVWRMDADGKNQTQITNDDANNWFPHISPDGKWIVYITFLKSEVAPGDHPFYKHVYIRVMPVGGGPSKVVAYLYGGQGTINTPSWSPDSKHIAFVSNSDWLFPVFPIAKN</sequence>
<name>A0A1S9PJI4_9SPHI</name>
<keyword evidence="2" id="KW-0732">Signal</keyword>
<organism evidence="3 4">
    <name type="scientific">Mucilaginibacter pedocola</name>
    <dbReference type="NCBI Taxonomy" id="1792845"/>
    <lineage>
        <taxon>Bacteria</taxon>
        <taxon>Pseudomonadati</taxon>
        <taxon>Bacteroidota</taxon>
        <taxon>Sphingobacteriia</taxon>
        <taxon>Sphingobacteriales</taxon>
        <taxon>Sphingobacteriaceae</taxon>
        <taxon>Mucilaginibacter</taxon>
    </lineage>
</organism>
<dbReference type="RefSeq" id="WP_078346940.1">
    <property type="nucleotide sequence ID" value="NZ_MBTF01000003.1"/>
</dbReference>
<feature type="signal peptide" evidence="2">
    <location>
        <begin position="1"/>
        <end position="25"/>
    </location>
</feature>
<evidence type="ECO:0000313" key="3">
    <source>
        <dbReference type="EMBL" id="OOQ61113.1"/>
    </source>
</evidence>
<dbReference type="OrthoDB" id="8432779at2"/>
<gene>
    <name evidence="3" type="ORF">BC343_21975</name>
</gene>
<dbReference type="STRING" id="1792845.BC343_21975"/>
<dbReference type="Pfam" id="PF07676">
    <property type="entry name" value="PD40"/>
    <property type="match status" value="4"/>
</dbReference>
<accession>A0A1S9PJI4</accession>
<dbReference type="PANTHER" id="PTHR36842">
    <property type="entry name" value="PROTEIN TOLB HOMOLOG"/>
    <property type="match status" value="1"/>
</dbReference>
<protein>
    <submittedName>
        <fullName evidence="3">Biopolymer transporter TolR</fullName>
    </submittedName>
</protein>
<evidence type="ECO:0000256" key="1">
    <source>
        <dbReference type="ARBA" id="ARBA00009820"/>
    </source>
</evidence>
<evidence type="ECO:0000313" key="4">
    <source>
        <dbReference type="Proteomes" id="UP000189739"/>
    </source>
</evidence>